<dbReference type="GO" id="GO:0015221">
    <property type="term" value="F:lipopolysaccharide transmembrane transporter activity"/>
    <property type="evidence" value="ECO:0007669"/>
    <property type="project" value="InterPro"/>
</dbReference>
<sequence>MRYVVLFLSGLSLFGITCARPPSPEVIAAVAAEQAAAQESQQVDYRLSVDGQPRLQLKAERMLRYEAGDSVRIVLEGTPVQGWLFTPEGDTSAQLQAQRVIYSEATRRFEAEGRVEVTTVKGTRLWTDRLQWLEAQQRLIAPGFVRLVSPTEQVEGFALEADEQLESYRLQRVSGRVLVETASSS</sequence>
<evidence type="ECO:0000313" key="1">
    <source>
        <dbReference type="EMBL" id="HER95110.1"/>
    </source>
</evidence>
<dbReference type="InterPro" id="IPR010664">
    <property type="entry name" value="LipoPS_assembly_LptC-rel"/>
</dbReference>
<dbReference type="EMBL" id="DSGB01000002">
    <property type="protein sequence ID" value="HER95110.1"/>
    <property type="molecule type" value="Genomic_DNA"/>
</dbReference>
<gene>
    <name evidence="1" type="primary">lptC</name>
    <name evidence="1" type="ORF">ENO59_01100</name>
</gene>
<dbReference type="NCBIfam" id="TIGR04409">
    <property type="entry name" value="LptC_YrbK"/>
    <property type="match status" value="1"/>
</dbReference>
<organism evidence="1">
    <name type="scientific">Rhodothermus marinus</name>
    <name type="common">Rhodothermus obamensis</name>
    <dbReference type="NCBI Taxonomy" id="29549"/>
    <lineage>
        <taxon>Bacteria</taxon>
        <taxon>Pseudomonadati</taxon>
        <taxon>Rhodothermota</taxon>
        <taxon>Rhodothermia</taxon>
        <taxon>Rhodothermales</taxon>
        <taxon>Rhodothermaceae</taxon>
        <taxon>Rhodothermus</taxon>
    </lineage>
</organism>
<dbReference type="AlphaFoldDB" id="A0A7V2AYR1"/>
<proteinExistence type="predicted"/>
<comment type="caution">
    <text evidence="1">The sequence shown here is derived from an EMBL/GenBank/DDBJ whole genome shotgun (WGS) entry which is preliminary data.</text>
</comment>
<accession>A0A7V2AYR1</accession>
<dbReference type="Pfam" id="PF06835">
    <property type="entry name" value="LptC"/>
    <property type="match status" value="1"/>
</dbReference>
<name>A0A7V2AYR1_RHOMR</name>
<reference evidence="1" key="1">
    <citation type="journal article" date="2020" name="mSystems">
        <title>Genome- and Community-Level Interaction Insights into Carbon Utilization and Element Cycling Functions of Hydrothermarchaeota in Hydrothermal Sediment.</title>
        <authorList>
            <person name="Zhou Z."/>
            <person name="Liu Y."/>
            <person name="Xu W."/>
            <person name="Pan J."/>
            <person name="Luo Z.H."/>
            <person name="Li M."/>
        </authorList>
    </citation>
    <scope>NUCLEOTIDE SEQUENCE [LARGE SCALE GENOMIC DNA]</scope>
    <source>
        <strain evidence="1">SpSt-143</strain>
    </source>
</reference>
<dbReference type="GO" id="GO:0005886">
    <property type="term" value="C:plasma membrane"/>
    <property type="evidence" value="ECO:0007669"/>
    <property type="project" value="InterPro"/>
</dbReference>
<dbReference type="InterPro" id="IPR026265">
    <property type="entry name" value="LptC"/>
</dbReference>
<protein>
    <submittedName>
        <fullName evidence="1">LPS export ABC transporter periplasmic protein LptC</fullName>
    </submittedName>
</protein>